<dbReference type="Proteomes" id="UP001139012">
    <property type="component" value="Unassembled WGS sequence"/>
</dbReference>
<sequence>MMSAPSIIRHNDVHHRPSLTDRDRLPVDIAEIVHREIDSLFQIGLSDEVAVGPFPSAALSRLRPPQQDHALLPENQNAVRSVPI</sequence>
<evidence type="ECO:0000256" key="1">
    <source>
        <dbReference type="SAM" id="MobiDB-lite"/>
    </source>
</evidence>
<organism evidence="2 3">
    <name type="scientific">Bradyrhizobium zhengyangense</name>
    <dbReference type="NCBI Taxonomy" id="2911009"/>
    <lineage>
        <taxon>Bacteria</taxon>
        <taxon>Pseudomonadati</taxon>
        <taxon>Pseudomonadota</taxon>
        <taxon>Alphaproteobacteria</taxon>
        <taxon>Hyphomicrobiales</taxon>
        <taxon>Nitrobacteraceae</taxon>
        <taxon>Bradyrhizobium</taxon>
    </lineage>
</organism>
<proteinExistence type="predicted"/>
<protein>
    <submittedName>
        <fullName evidence="2">Uncharacterized protein</fullName>
    </submittedName>
</protein>
<feature type="region of interest" description="Disordered" evidence="1">
    <location>
        <begin position="1"/>
        <end position="20"/>
    </location>
</feature>
<comment type="caution">
    <text evidence="2">The sequence shown here is derived from an EMBL/GenBank/DDBJ whole genome shotgun (WGS) entry which is preliminary data.</text>
</comment>
<reference evidence="2" key="1">
    <citation type="submission" date="2022-01" db="EMBL/GenBank/DDBJ databases">
        <title>Genome sequnece data of strain Bradyrhizobium sp. nov.</title>
        <authorList>
            <person name="Zhang J."/>
        </authorList>
    </citation>
    <scope>NUCLEOTIDE SEQUENCE</scope>
    <source>
        <strain evidence="2">WYCCWR 12774</strain>
    </source>
</reference>
<feature type="compositionally biased region" description="Basic and acidic residues" evidence="1">
    <location>
        <begin position="9"/>
        <end position="20"/>
    </location>
</feature>
<dbReference type="EMBL" id="JAKLUA010000001">
    <property type="protein sequence ID" value="MCG2665320.1"/>
    <property type="molecule type" value="Genomic_DNA"/>
</dbReference>
<gene>
    <name evidence="2" type="ORF">L6637_00055</name>
</gene>
<evidence type="ECO:0000313" key="2">
    <source>
        <dbReference type="EMBL" id="MCG2665320.1"/>
    </source>
</evidence>
<evidence type="ECO:0000313" key="3">
    <source>
        <dbReference type="Proteomes" id="UP001139012"/>
    </source>
</evidence>
<dbReference type="RefSeq" id="WP_237868749.1">
    <property type="nucleotide sequence ID" value="NZ_JAKLUA010000001.1"/>
</dbReference>
<name>A0ABS9LE96_9BRAD</name>
<keyword evidence="3" id="KW-1185">Reference proteome</keyword>
<accession>A0ABS9LE96</accession>